<evidence type="ECO:0000313" key="2">
    <source>
        <dbReference type="Proteomes" id="UP000249913"/>
    </source>
</evidence>
<sequence>MHHCEVFLRTPRIPRSLLDEYREGLLVGTACDEGELFTAVMQKDQSQVEKIAKYYDFMKFNHRHLSRFN</sequence>
<protein>
    <submittedName>
        <fullName evidence="1">DNA polymerase III subunit alpha</fullName>
        <ecNumber evidence="1">2.7.7.7</ecNumber>
    </submittedName>
</protein>
<gene>
    <name evidence="1" type="primary">polC_4</name>
    <name evidence="1" type="ORF">NCTC7878_01837</name>
</gene>
<keyword evidence="1" id="KW-0548">Nucleotidyltransferase</keyword>
<reference evidence="1 2" key="1">
    <citation type="submission" date="2018-06" db="EMBL/GenBank/DDBJ databases">
        <authorList>
            <consortium name="Pathogen Informatics"/>
            <person name="Doyle S."/>
        </authorList>
    </citation>
    <scope>NUCLEOTIDE SEQUENCE [LARGE SCALE GENOMIC DNA]</scope>
    <source>
        <strain evidence="1 2">NCTC7878</strain>
    </source>
</reference>
<dbReference type="EMBL" id="UAUX01000008">
    <property type="protein sequence ID" value="SPZ98441.1"/>
    <property type="molecule type" value="Genomic_DNA"/>
</dbReference>
<proteinExistence type="predicted"/>
<name>A0A2X2K2I9_STAAU</name>
<dbReference type="Gene3D" id="3.20.20.140">
    <property type="entry name" value="Metal-dependent hydrolases"/>
    <property type="match status" value="1"/>
</dbReference>
<organism evidence="1 2">
    <name type="scientific">Staphylococcus aureus</name>
    <dbReference type="NCBI Taxonomy" id="1280"/>
    <lineage>
        <taxon>Bacteria</taxon>
        <taxon>Bacillati</taxon>
        <taxon>Bacillota</taxon>
        <taxon>Bacilli</taxon>
        <taxon>Bacillales</taxon>
        <taxon>Staphylococcaceae</taxon>
        <taxon>Staphylococcus</taxon>
    </lineage>
</organism>
<dbReference type="EC" id="2.7.7.7" evidence="1"/>
<evidence type="ECO:0000313" key="1">
    <source>
        <dbReference type="EMBL" id="SPZ98441.1"/>
    </source>
</evidence>
<dbReference type="AlphaFoldDB" id="A0A2X2K2I9"/>
<keyword evidence="1" id="KW-0808">Transferase</keyword>
<accession>A0A2X2K2I9</accession>
<dbReference type="GO" id="GO:0003887">
    <property type="term" value="F:DNA-directed DNA polymerase activity"/>
    <property type="evidence" value="ECO:0007669"/>
    <property type="project" value="UniProtKB-EC"/>
</dbReference>
<dbReference type="Proteomes" id="UP000249913">
    <property type="component" value="Unassembled WGS sequence"/>
</dbReference>